<feature type="compositionally biased region" description="Acidic residues" evidence="2">
    <location>
        <begin position="294"/>
        <end position="319"/>
    </location>
</feature>
<feature type="compositionally biased region" description="Low complexity" evidence="2">
    <location>
        <begin position="177"/>
        <end position="190"/>
    </location>
</feature>
<protein>
    <submittedName>
        <fullName evidence="3">Uncharacterized protein</fullName>
    </submittedName>
</protein>
<feature type="coiled-coil region" evidence="1">
    <location>
        <begin position="258"/>
        <end position="285"/>
    </location>
</feature>
<feature type="region of interest" description="Disordered" evidence="2">
    <location>
        <begin position="165"/>
        <end position="193"/>
    </location>
</feature>
<keyword evidence="4" id="KW-1185">Reference proteome</keyword>
<feature type="non-terminal residue" evidence="3">
    <location>
        <position position="1"/>
    </location>
</feature>
<evidence type="ECO:0000256" key="1">
    <source>
        <dbReference type="SAM" id="Coils"/>
    </source>
</evidence>
<accession>A0AAD3DPT8</accession>
<evidence type="ECO:0000313" key="4">
    <source>
        <dbReference type="Proteomes" id="UP001054857"/>
    </source>
</evidence>
<dbReference type="AlphaFoldDB" id="A0AAD3DPT8"/>
<keyword evidence="1" id="KW-0175">Coiled coil</keyword>
<gene>
    <name evidence="3" type="ORF">Agub_g5692</name>
</gene>
<dbReference type="EMBL" id="BMAR01000008">
    <property type="protein sequence ID" value="GFR44717.1"/>
    <property type="molecule type" value="Genomic_DNA"/>
</dbReference>
<comment type="caution">
    <text evidence="3">The sequence shown here is derived from an EMBL/GenBank/DDBJ whole genome shotgun (WGS) entry which is preliminary data.</text>
</comment>
<evidence type="ECO:0000256" key="2">
    <source>
        <dbReference type="SAM" id="MobiDB-lite"/>
    </source>
</evidence>
<name>A0AAD3DPT8_9CHLO</name>
<sequence>MGGAASKDFIANAPRTAVAKELDELGGYDRPALARNQSFAARLDWLGTQVGKASEQIEAALSKDEQAGRRELEKEAKRRQLMALRRGQGDIQLNSQYADFYLKQKQFERPPLGAAPILRNAAAVAADAAAAVALAEQTSPQGEAARRSLEKVATLQRLYSKHAATSFKAPGPKPPHESGAAVEPSGAAAVVGGGGNTNSRWRQTVQHAKKTAFLAVGSYVAMNGKKRNGPARIDNFGLYAEQQLGDGMHKFVEEGERLAAARDKLPAMKAELEKLRGDMRELAVEQEAVLAVDGVEDSSSDEGPDAEGACDDDALEADE</sequence>
<feature type="region of interest" description="Disordered" evidence="2">
    <location>
        <begin position="293"/>
        <end position="319"/>
    </location>
</feature>
<evidence type="ECO:0000313" key="3">
    <source>
        <dbReference type="EMBL" id="GFR44717.1"/>
    </source>
</evidence>
<proteinExistence type="predicted"/>
<dbReference type="Proteomes" id="UP001054857">
    <property type="component" value="Unassembled WGS sequence"/>
</dbReference>
<reference evidence="3 4" key="1">
    <citation type="journal article" date="2021" name="Sci. Rep.">
        <title>Genome sequencing of the multicellular alga Astrephomene provides insights into convergent evolution of germ-soma differentiation.</title>
        <authorList>
            <person name="Yamashita S."/>
            <person name="Yamamoto K."/>
            <person name="Matsuzaki R."/>
            <person name="Suzuki S."/>
            <person name="Yamaguchi H."/>
            <person name="Hirooka S."/>
            <person name="Minakuchi Y."/>
            <person name="Miyagishima S."/>
            <person name="Kawachi M."/>
            <person name="Toyoda A."/>
            <person name="Nozaki H."/>
        </authorList>
    </citation>
    <scope>NUCLEOTIDE SEQUENCE [LARGE SCALE GENOMIC DNA]</scope>
    <source>
        <strain evidence="3 4">NIES-4017</strain>
    </source>
</reference>
<organism evidence="3 4">
    <name type="scientific">Astrephomene gubernaculifera</name>
    <dbReference type="NCBI Taxonomy" id="47775"/>
    <lineage>
        <taxon>Eukaryota</taxon>
        <taxon>Viridiplantae</taxon>
        <taxon>Chlorophyta</taxon>
        <taxon>core chlorophytes</taxon>
        <taxon>Chlorophyceae</taxon>
        <taxon>CS clade</taxon>
        <taxon>Chlamydomonadales</taxon>
        <taxon>Astrephomenaceae</taxon>
        <taxon>Astrephomene</taxon>
    </lineage>
</organism>